<comment type="caution">
    <text evidence="3">The sequence shown here is derived from an EMBL/GenBank/DDBJ whole genome shotgun (WGS) entry which is preliminary data.</text>
</comment>
<evidence type="ECO:0000256" key="2">
    <source>
        <dbReference type="SAM" id="MobiDB-lite"/>
    </source>
</evidence>
<gene>
    <name evidence="3" type="ORF">AKO1_010942</name>
</gene>
<evidence type="ECO:0000313" key="4">
    <source>
        <dbReference type="Proteomes" id="UP001431209"/>
    </source>
</evidence>
<feature type="coiled-coil region" evidence="1">
    <location>
        <begin position="199"/>
        <end position="229"/>
    </location>
</feature>
<evidence type="ECO:0000313" key="3">
    <source>
        <dbReference type="EMBL" id="KAL0480066.1"/>
    </source>
</evidence>
<dbReference type="InterPro" id="IPR009057">
    <property type="entry name" value="Homeodomain-like_sf"/>
</dbReference>
<keyword evidence="1" id="KW-0175">Coiled coil</keyword>
<dbReference type="PANTHER" id="PTHR41733">
    <property type="entry name" value="UBIQUITIN-ASSOCIATED/TRANSLATION ELONGATION FACTOR EF1B, N-TERMINAL, EUKARYOTE"/>
    <property type="match status" value="1"/>
</dbReference>
<evidence type="ECO:0000256" key="1">
    <source>
        <dbReference type="SAM" id="Coils"/>
    </source>
</evidence>
<dbReference type="AlphaFoldDB" id="A0AAW2YTC6"/>
<proteinExistence type="predicted"/>
<name>A0AAW2YTC6_9EUKA</name>
<protein>
    <submittedName>
        <fullName evidence="3">Telomere repeat-binding factor</fullName>
    </submittedName>
</protein>
<dbReference type="EMBL" id="JAOPGA020000623">
    <property type="protein sequence ID" value="KAL0480066.1"/>
    <property type="molecule type" value="Genomic_DNA"/>
</dbReference>
<dbReference type="PANTHER" id="PTHR41733:SF1">
    <property type="entry name" value="CHROMOSOME UNDETERMINED SCAFFOLD_30, WHOLE GENOME SHOTGUN SEQUENCE"/>
    <property type="match status" value="1"/>
</dbReference>
<dbReference type="Proteomes" id="UP001431209">
    <property type="component" value="Unassembled WGS sequence"/>
</dbReference>
<dbReference type="SUPFAM" id="SSF46689">
    <property type="entry name" value="Homeodomain-like"/>
    <property type="match status" value="1"/>
</dbReference>
<dbReference type="Gene3D" id="1.10.10.60">
    <property type="entry name" value="Homeodomain-like"/>
    <property type="match status" value="1"/>
</dbReference>
<reference evidence="3 4" key="1">
    <citation type="submission" date="2024-03" db="EMBL/GenBank/DDBJ databases">
        <title>The Acrasis kona genome and developmental transcriptomes reveal deep origins of eukaryotic multicellular pathways.</title>
        <authorList>
            <person name="Sheikh S."/>
            <person name="Fu C.-J."/>
            <person name="Brown M.W."/>
            <person name="Baldauf S.L."/>
        </authorList>
    </citation>
    <scope>NUCLEOTIDE SEQUENCE [LARGE SCALE GENOMIC DNA]</scope>
    <source>
        <strain evidence="3 4">ATCC MYA-3509</strain>
    </source>
</reference>
<accession>A0AAW2YTC6</accession>
<feature type="region of interest" description="Disordered" evidence="2">
    <location>
        <begin position="1"/>
        <end position="21"/>
    </location>
</feature>
<sequence>MSKRKRNDDDEQASEEKEKVRFTTHSKSLYNITQSPGWTEEENKVLRLAIMKFGVGAWTKMLSLGILPGKTNAQYNLQVQRMLGQQSLAGYAMLKVDASQVRRDNEAKIKDLAKNSDDKVYIKSGLLINAGENPTKESKLKLLEENRKKYELSEEDINSRVNDFDLFLVKRAKRIEFEDLLRKYSIFDRTGDEDDSTNLDETKKLGKQIEQEERQLKKMMEVFEKSNSKQSLL</sequence>
<keyword evidence="4" id="KW-1185">Reference proteome</keyword>
<organism evidence="3 4">
    <name type="scientific">Acrasis kona</name>
    <dbReference type="NCBI Taxonomy" id="1008807"/>
    <lineage>
        <taxon>Eukaryota</taxon>
        <taxon>Discoba</taxon>
        <taxon>Heterolobosea</taxon>
        <taxon>Tetramitia</taxon>
        <taxon>Eutetramitia</taxon>
        <taxon>Acrasidae</taxon>
        <taxon>Acrasis</taxon>
    </lineage>
</organism>